<name>A0A8T0VRY3_PANVG</name>
<protein>
    <submittedName>
        <fullName evidence="2">Uncharacterized protein</fullName>
    </submittedName>
</protein>
<keyword evidence="3" id="KW-1185">Reference proteome</keyword>
<evidence type="ECO:0000313" key="2">
    <source>
        <dbReference type="EMBL" id="KAG2634319.1"/>
    </source>
</evidence>
<feature type="compositionally biased region" description="Polar residues" evidence="1">
    <location>
        <begin position="207"/>
        <end position="219"/>
    </location>
</feature>
<accession>A0A8T0VRY3</accession>
<feature type="compositionally biased region" description="Low complexity" evidence="1">
    <location>
        <begin position="228"/>
        <end position="238"/>
    </location>
</feature>
<feature type="compositionally biased region" description="Polar residues" evidence="1">
    <location>
        <begin position="76"/>
        <end position="87"/>
    </location>
</feature>
<reference evidence="2 3" key="1">
    <citation type="submission" date="2020-05" db="EMBL/GenBank/DDBJ databases">
        <title>WGS assembly of Panicum virgatum.</title>
        <authorList>
            <person name="Lovell J.T."/>
            <person name="Jenkins J."/>
            <person name="Shu S."/>
            <person name="Juenger T.E."/>
            <person name="Schmutz J."/>
        </authorList>
    </citation>
    <scope>NUCLEOTIDE SEQUENCE [LARGE SCALE GENOMIC DNA]</scope>
    <source>
        <strain evidence="3">cv. AP13</strain>
    </source>
</reference>
<dbReference type="EMBL" id="CM029040">
    <property type="protein sequence ID" value="KAG2634319.1"/>
    <property type="molecule type" value="Genomic_DNA"/>
</dbReference>
<evidence type="ECO:0000256" key="1">
    <source>
        <dbReference type="SAM" id="MobiDB-lite"/>
    </source>
</evidence>
<proteinExistence type="predicted"/>
<sequence>MNEPAWPSMTPPSHVSPSKDYNVPQPVTQQPSFHSTLSSKAYDPLPQLVKMIPSHVPFTKEHEPVMSRPSPHKTYQIPSITNQQMTPPNEVPSKRPETIVSTLVPMHAPTPAPSKVHNPLQQSKKEELHTDLFDEPSLSDITSQPPAQAVCPARQSSKTYQNLPSLNQHSMLPHVASKRHETPILTVAPTLARPQYSNKVHDPLAQSKRTVLSCEPSNKAQDEPPPAQVSSQPPSQVAWLAHQPSKKCQKLPSMDQQP</sequence>
<gene>
    <name evidence="2" type="ORF">PVAP13_2NG190900</name>
</gene>
<comment type="caution">
    <text evidence="2">The sequence shown here is derived from an EMBL/GenBank/DDBJ whole genome shotgun (WGS) entry which is preliminary data.</text>
</comment>
<feature type="compositionally biased region" description="Basic and acidic residues" evidence="1">
    <location>
        <begin position="123"/>
        <end position="132"/>
    </location>
</feature>
<feature type="compositionally biased region" description="Polar residues" evidence="1">
    <location>
        <begin position="154"/>
        <end position="170"/>
    </location>
</feature>
<evidence type="ECO:0000313" key="3">
    <source>
        <dbReference type="Proteomes" id="UP000823388"/>
    </source>
</evidence>
<feature type="region of interest" description="Disordered" evidence="1">
    <location>
        <begin position="61"/>
        <end position="258"/>
    </location>
</feature>
<dbReference type="Proteomes" id="UP000823388">
    <property type="component" value="Chromosome 2N"/>
</dbReference>
<feature type="region of interest" description="Disordered" evidence="1">
    <location>
        <begin position="1"/>
        <end position="43"/>
    </location>
</feature>
<organism evidence="2 3">
    <name type="scientific">Panicum virgatum</name>
    <name type="common">Blackwell switchgrass</name>
    <dbReference type="NCBI Taxonomy" id="38727"/>
    <lineage>
        <taxon>Eukaryota</taxon>
        <taxon>Viridiplantae</taxon>
        <taxon>Streptophyta</taxon>
        <taxon>Embryophyta</taxon>
        <taxon>Tracheophyta</taxon>
        <taxon>Spermatophyta</taxon>
        <taxon>Magnoliopsida</taxon>
        <taxon>Liliopsida</taxon>
        <taxon>Poales</taxon>
        <taxon>Poaceae</taxon>
        <taxon>PACMAD clade</taxon>
        <taxon>Panicoideae</taxon>
        <taxon>Panicodae</taxon>
        <taxon>Paniceae</taxon>
        <taxon>Panicinae</taxon>
        <taxon>Panicum</taxon>
        <taxon>Panicum sect. Hiantes</taxon>
    </lineage>
</organism>
<dbReference type="AlphaFoldDB" id="A0A8T0VRY3"/>
<feature type="compositionally biased region" description="Polar residues" evidence="1">
    <location>
        <begin position="25"/>
        <end position="39"/>
    </location>
</feature>